<dbReference type="InterPro" id="IPR005841">
    <property type="entry name" value="Alpha-D-phosphohexomutase_SF"/>
</dbReference>
<dbReference type="InterPro" id="IPR005844">
    <property type="entry name" value="A-D-PHexomutase_a/b/a-I"/>
</dbReference>
<dbReference type="Pfam" id="PF00408">
    <property type="entry name" value="PGM_PMM_IV"/>
    <property type="match status" value="1"/>
</dbReference>
<comment type="cofactor">
    <cofactor evidence="1">
        <name>Mg(2+)</name>
        <dbReference type="ChEBI" id="CHEBI:18420"/>
    </cofactor>
</comment>
<dbReference type="EC" id="5.4.2.10" evidence="12"/>
<dbReference type="GO" id="GO:0006048">
    <property type="term" value="P:UDP-N-acetylglucosamine biosynthetic process"/>
    <property type="evidence" value="ECO:0007669"/>
    <property type="project" value="TreeGrafter"/>
</dbReference>
<keyword evidence="3" id="KW-0597">Phosphoprotein</keyword>
<feature type="domain" description="Alpha-D-phosphohexomutase alpha/beta/alpha" evidence="11">
    <location>
        <begin position="258"/>
        <end position="360"/>
    </location>
</feature>
<comment type="caution">
    <text evidence="12">The sequence shown here is derived from an EMBL/GenBank/DDBJ whole genome shotgun (WGS) entry which is preliminary data.</text>
</comment>
<accession>A0A7Y2E8C9</accession>
<dbReference type="Pfam" id="PF02880">
    <property type="entry name" value="PGM_PMM_III"/>
    <property type="match status" value="1"/>
</dbReference>
<dbReference type="SUPFAM" id="SSF53738">
    <property type="entry name" value="Phosphoglucomutase, first 3 domains"/>
    <property type="match status" value="3"/>
</dbReference>
<dbReference type="PRINTS" id="PR00509">
    <property type="entry name" value="PGMPMM"/>
</dbReference>
<dbReference type="GO" id="GO:0009252">
    <property type="term" value="P:peptidoglycan biosynthetic process"/>
    <property type="evidence" value="ECO:0007669"/>
    <property type="project" value="TreeGrafter"/>
</dbReference>
<dbReference type="InterPro" id="IPR016066">
    <property type="entry name" value="A-D-PHexomutase_CS"/>
</dbReference>
<dbReference type="NCBIfam" id="TIGR03990">
    <property type="entry name" value="Arch_GlmM"/>
    <property type="match status" value="1"/>
</dbReference>
<dbReference type="Pfam" id="PF02878">
    <property type="entry name" value="PGM_PMM_I"/>
    <property type="match status" value="1"/>
</dbReference>
<sequence length="444" mass="46730">LMAGVSGVRGVVGDGLDPEVLLRYASAFATSLGPGPIVFGGDSRPSGPALRHAVLAALLGMGRDVLDIGIVPTPTVQLSVERFHAAGGIALTASHNPVQWNALKFVGPDGCFLAPDTAKKFLDSVDEPKAWVRWDGLGKHELVSDALQNHKQLVLDLDEVDVEAIRARKLKVVLDAVHGAGGAIGRMLLEALGTDFEIMYEEPTGQFPRIPEPVAENLTALAARVKETGADLGMAFDPDVDRLSLVDENGVAIGEEFTLALCADHVLSVKPGPVVTNLSTSARMEAVAKRHDQEVTRTPVGEAHVVKGITDRQARIGGEGNGGVILPALHLGRDAPGGLALVLAGLVSRGETLSAWAGSLPPLEMVKTKLDLTAGFDLDKAATAISKLLPNNEIDKRDGIRVTGPEGWVHLRKSGTEPIIRIIAESGSREFSEALIEAARTGLS</sequence>
<feature type="domain" description="Alpha-D-phosphohexomutase alpha/beta/alpha" evidence="10">
    <location>
        <begin position="160"/>
        <end position="250"/>
    </location>
</feature>
<evidence type="ECO:0000256" key="1">
    <source>
        <dbReference type="ARBA" id="ARBA00001946"/>
    </source>
</evidence>
<feature type="domain" description="Alpha-D-phosphohexomutase alpha/beta/alpha" evidence="9">
    <location>
        <begin position="4"/>
        <end position="126"/>
    </location>
</feature>
<dbReference type="Proteomes" id="UP000547674">
    <property type="component" value="Unassembled WGS sequence"/>
</dbReference>
<dbReference type="Pfam" id="PF02879">
    <property type="entry name" value="PGM_PMM_II"/>
    <property type="match status" value="1"/>
</dbReference>
<dbReference type="GO" id="GO:0008966">
    <property type="term" value="F:phosphoglucosamine mutase activity"/>
    <property type="evidence" value="ECO:0007669"/>
    <property type="project" value="UniProtKB-EC"/>
</dbReference>
<evidence type="ECO:0000313" key="13">
    <source>
        <dbReference type="Proteomes" id="UP000547674"/>
    </source>
</evidence>
<dbReference type="Gene3D" id="3.30.310.50">
    <property type="entry name" value="Alpha-D-phosphohexomutase, C-terminal domain"/>
    <property type="match status" value="1"/>
</dbReference>
<evidence type="ECO:0000259" key="9">
    <source>
        <dbReference type="Pfam" id="PF02878"/>
    </source>
</evidence>
<dbReference type="InterPro" id="IPR024086">
    <property type="entry name" value="GlmM_arc-type"/>
</dbReference>
<dbReference type="SUPFAM" id="SSF55957">
    <property type="entry name" value="Phosphoglucomutase, C-terminal domain"/>
    <property type="match status" value="1"/>
</dbReference>
<dbReference type="InterPro" id="IPR005843">
    <property type="entry name" value="A-D-PHexomutase_C"/>
</dbReference>
<dbReference type="InterPro" id="IPR005845">
    <property type="entry name" value="A-D-PHexomutase_a/b/a-II"/>
</dbReference>
<evidence type="ECO:0000259" key="11">
    <source>
        <dbReference type="Pfam" id="PF02880"/>
    </source>
</evidence>
<evidence type="ECO:0000313" key="12">
    <source>
        <dbReference type="EMBL" id="NNF05184.1"/>
    </source>
</evidence>
<comment type="similarity">
    <text evidence="2 7">Belongs to the phosphohexose mutase family.</text>
</comment>
<dbReference type="GO" id="GO:0000287">
    <property type="term" value="F:magnesium ion binding"/>
    <property type="evidence" value="ECO:0007669"/>
    <property type="project" value="InterPro"/>
</dbReference>
<evidence type="ECO:0000256" key="4">
    <source>
        <dbReference type="ARBA" id="ARBA00022723"/>
    </source>
</evidence>
<name>A0A7Y2E8C9_UNCEI</name>
<dbReference type="GO" id="GO:0004615">
    <property type="term" value="F:phosphomannomutase activity"/>
    <property type="evidence" value="ECO:0007669"/>
    <property type="project" value="TreeGrafter"/>
</dbReference>
<keyword evidence="6 12" id="KW-0413">Isomerase</keyword>
<evidence type="ECO:0000259" key="8">
    <source>
        <dbReference type="Pfam" id="PF00408"/>
    </source>
</evidence>
<dbReference type="InterPro" id="IPR036900">
    <property type="entry name" value="A-D-PHexomutase_C_sf"/>
</dbReference>
<dbReference type="GO" id="GO:0005829">
    <property type="term" value="C:cytosol"/>
    <property type="evidence" value="ECO:0007669"/>
    <property type="project" value="TreeGrafter"/>
</dbReference>
<dbReference type="InterPro" id="IPR005846">
    <property type="entry name" value="A-D-PHexomutase_a/b/a-III"/>
</dbReference>
<evidence type="ECO:0000256" key="2">
    <source>
        <dbReference type="ARBA" id="ARBA00010231"/>
    </source>
</evidence>
<feature type="domain" description="Alpha-D-phosphohexomutase C-terminal" evidence="8">
    <location>
        <begin position="387"/>
        <end position="430"/>
    </location>
</feature>
<feature type="non-terminal residue" evidence="12">
    <location>
        <position position="1"/>
    </location>
</feature>
<dbReference type="Gene3D" id="3.40.120.10">
    <property type="entry name" value="Alpha-D-Glucose-1,6-Bisphosphate, subunit A, domain 3"/>
    <property type="match status" value="3"/>
</dbReference>
<evidence type="ECO:0000256" key="3">
    <source>
        <dbReference type="ARBA" id="ARBA00022553"/>
    </source>
</evidence>
<evidence type="ECO:0000256" key="7">
    <source>
        <dbReference type="RuleBase" id="RU004326"/>
    </source>
</evidence>
<dbReference type="PANTHER" id="PTHR42946:SF1">
    <property type="entry name" value="PHOSPHOGLUCOMUTASE (ALPHA-D-GLUCOSE-1,6-BISPHOSPHATE-DEPENDENT)"/>
    <property type="match status" value="1"/>
</dbReference>
<proteinExistence type="inferred from homology"/>
<keyword evidence="4 7" id="KW-0479">Metal-binding</keyword>
<dbReference type="PROSITE" id="PS00710">
    <property type="entry name" value="PGM_PMM"/>
    <property type="match status" value="1"/>
</dbReference>
<dbReference type="InterPro" id="IPR016055">
    <property type="entry name" value="A-D-PHexomutase_a/b/a-I/II/III"/>
</dbReference>
<dbReference type="GO" id="GO:0005975">
    <property type="term" value="P:carbohydrate metabolic process"/>
    <property type="evidence" value="ECO:0007669"/>
    <property type="project" value="InterPro"/>
</dbReference>
<protein>
    <submittedName>
        <fullName evidence="12">Phosphoglucosamine mutase</fullName>
        <ecNumber evidence="12">5.4.2.10</ecNumber>
    </submittedName>
</protein>
<reference evidence="12 13" key="1">
    <citation type="submission" date="2020-03" db="EMBL/GenBank/DDBJ databases">
        <title>Metabolic flexibility allows generalist bacteria to become dominant in a frequently disturbed ecosystem.</title>
        <authorList>
            <person name="Chen Y.-J."/>
            <person name="Leung P.M."/>
            <person name="Bay S.K."/>
            <person name="Hugenholtz P."/>
            <person name="Kessler A.J."/>
            <person name="Shelley G."/>
            <person name="Waite D.W."/>
            <person name="Cook P.L."/>
            <person name="Greening C."/>
        </authorList>
    </citation>
    <scope>NUCLEOTIDE SEQUENCE [LARGE SCALE GENOMIC DNA]</scope>
    <source>
        <strain evidence="12">SS_bin_28</strain>
    </source>
</reference>
<dbReference type="PANTHER" id="PTHR42946">
    <property type="entry name" value="PHOSPHOHEXOSE MUTASE"/>
    <property type="match status" value="1"/>
</dbReference>
<evidence type="ECO:0000259" key="10">
    <source>
        <dbReference type="Pfam" id="PF02879"/>
    </source>
</evidence>
<gene>
    <name evidence="12" type="primary">glmM</name>
    <name evidence="12" type="ORF">HKN21_00355</name>
</gene>
<dbReference type="AlphaFoldDB" id="A0A7Y2E8C9"/>
<evidence type="ECO:0000256" key="5">
    <source>
        <dbReference type="ARBA" id="ARBA00022842"/>
    </source>
</evidence>
<keyword evidence="5 7" id="KW-0460">Magnesium</keyword>
<evidence type="ECO:0000256" key="6">
    <source>
        <dbReference type="ARBA" id="ARBA00023235"/>
    </source>
</evidence>
<dbReference type="InterPro" id="IPR050060">
    <property type="entry name" value="Phosphoglucosamine_mutase"/>
</dbReference>
<organism evidence="12 13">
    <name type="scientific">Eiseniibacteriota bacterium</name>
    <dbReference type="NCBI Taxonomy" id="2212470"/>
    <lineage>
        <taxon>Bacteria</taxon>
        <taxon>Candidatus Eiseniibacteriota</taxon>
    </lineage>
</organism>
<dbReference type="EMBL" id="JABDJR010000007">
    <property type="protein sequence ID" value="NNF05184.1"/>
    <property type="molecule type" value="Genomic_DNA"/>
</dbReference>